<dbReference type="PANTHER" id="PTHR30349">
    <property type="entry name" value="PHAGE INTEGRASE-RELATED"/>
    <property type="match status" value="1"/>
</dbReference>
<dbReference type="InterPro" id="IPR011010">
    <property type="entry name" value="DNA_brk_join_enz"/>
</dbReference>
<organism evidence="4">
    <name type="scientific">marine sediment metagenome</name>
    <dbReference type="NCBI Taxonomy" id="412755"/>
    <lineage>
        <taxon>unclassified sequences</taxon>
        <taxon>metagenomes</taxon>
        <taxon>ecological metagenomes</taxon>
    </lineage>
</organism>
<dbReference type="InterPro" id="IPR002104">
    <property type="entry name" value="Integrase_catalytic"/>
</dbReference>
<comment type="caution">
    <text evidence="4">The sequence shown here is derived from an EMBL/GenBank/DDBJ whole genome shotgun (WGS) entry which is preliminary data.</text>
</comment>
<dbReference type="AlphaFoldDB" id="X1NSZ7"/>
<dbReference type="PANTHER" id="PTHR30349:SF41">
    <property type="entry name" value="INTEGRASE_RECOMBINASE PROTEIN MJ0367-RELATED"/>
    <property type="match status" value="1"/>
</dbReference>
<dbReference type="InterPro" id="IPR013762">
    <property type="entry name" value="Integrase-like_cat_sf"/>
</dbReference>
<gene>
    <name evidence="4" type="ORF">S06H3_25478</name>
</gene>
<evidence type="ECO:0000256" key="1">
    <source>
        <dbReference type="ARBA" id="ARBA00023125"/>
    </source>
</evidence>
<dbReference type="GO" id="GO:0006310">
    <property type="term" value="P:DNA recombination"/>
    <property type="evidence" value="ECO:0007669"/>
    <property type="project" value="UniProtKB-KW"/>
</dbReference>
<reference evidence="4" key="1">
    <citation type="journal article" date="2014" name="Front. Microbiol.">
        <title>High frequency of phylogenetically diverse reductive dehalogenase-homologous genes in deep subseafloor sedimentary metagenomes.</title>
        <authorList>
            <person name="Kawai M."/>
            <person name="Futagami T."/>
            <person name="Toyoda A."/>
            <person name="Takaki Y."/>
            <person name="Nishi S."/>
            <person name="Hori S."/>
            <person name="Arai W."/>
            <person name="Tsubouchi T."/>
            <person name="Morono Y."/>
            <person name="Uchiyama I."/>
            <person name="Ito T."/>
            <person name="Fujiyama A."/>
            <person name="Inagaki F."/>
            <person name="Takami H."/>
        </authorList>
    </citation>
    <scope>NUCLEOTIDE SEQUENCE</scope>
    <source>
        <strain evidence="4">Expedition CK06-06</strain>
    </source>
</reference>
<feature type="domain" description="Tyr recombinase" evidence="3">
    <location>
        <begin position="1"/>
        <end position="136"/>
    </location>
</feature>
<name>X1NSZ7_9ZZZZ</name>
<dbReference type="GO" id="GO:0015074">
    <property type="term" value="P:DNA integration"/>
    <property type="evidence" value="ECO:0007669"/>
    <property type="project" value="InterPro"/>
</dbReference>
<keyword evidence="2" id="KW-0233">DNA recombination</keyword>
<evidence type="ECO:0000313" key="4">
    <source>
        <dbReference type="EMBL" id="GAI21779.1"/>
    </source>
</evidence>
<keyword evidence="1" id="KW-0238">DNA-binding</keyword>
<sequence length="156" mass="18446">MELINLKVGDVDLKEGWIHVKGGKSGDRDIPISPKLEPYLIAWDNLRPKHSRYFFTTLKGKRINDRYLRDFIKRYGKRIGLNWLHPHSLRHTFATQILKRNDINTPDLQYLLGHKALSSAQIYTHVEPKDLHKKLREDKEKKDEDLKNLIDQLIDQ</sequence>
<proteinExistence type="predicted"/>
<protein>
    <recommendedName>
        <fullName evidence="3">Tyr recombinase domain-containing protein</fullName>
    </recommendedName>
</protein>
<dbReference type="Pfam" id="PF00589">
    <property type="entry name" value="Phage_integrase"/>
    <property type="match status" value="1"/>
</dbReference>
<dbReference type="GO" id="GO:0003677">
    <property type="term" value="F:DNA binding"/>
    <property type="evidence" value="ECO:0007669"/>
    <property type="project" value="UniProtKB-KW"/>
</dbReference>
<evidence type="ECO:0000256" key="2">
    <source>
        <dbReference type="ARBA" id="ARBA00023172"/>
    </source>
</evidence>
<dbReference type="Gene3D" id="1.10.443.10">
    <property type="entry name" value="Intergrase catalytic core"/>
    <property type="match status" value="1"/>
</dbReference>
<accession>X1NSZ7</accession>
<dbReference type="EMBL" id="BARV01014668">
    <property type="protein sequence ID" value="GAI21779.1"/>
    <property type="molecule type" value="Genomic_DNA"/>
</dbReference>
<dbReference type="PROSITE" id="PS51898">
    <property type="entry name" value="TYR_RECOMBINASE"/>
    <property type="match status" value="1"/>
</dbReference>
<dbReference type="SUPFAM" id="SSF56349">
    <property type="entry name" value="DNA breaking-rejoining enzymes"/>
    <property type="match status" value="1"/>
</dbReference>
<evidence type="ECO:0000259" key="3">
    <source>
        <dbReference type="PROSITE" id="PS51898"/>
    </source>
</evidence>
<dbReference type="InterPro" id="IPR050090">
    <property type="entry name" value="Tyrosine_recombinase_XerCD"/>
</dbReference>